<dbReference type="RefSeq" id="WP_012963276.1">
    <property type="nucleotide sequence ID" value="NC_013799.1"/>
</dbReference>
<dbReference type="AlphaFoldDB" id="D3DGZ2"/>
<dbReference type="KEGG" id="hte:Hydth_0631"/>
<protein>
    <recommendedName>
        <fullName evidence="3">DNA helicase</fullName>
    </recommendedName>
</protein>
<accession>D3DGZ2</accession>
<organism evidence="1 2">
    <name type="scientific">Hydrogenobacter thermophilus (strain DSM 6534 / IAM 12695 / TK-6)</name>
    <dbReference type="NCBI Taxonomy" id="608538"/>
    <lineage>
        <taxon>Bacteria</taxon>
        <taxon>Pseudomonadati</taxon>
        <taxon>Aquificota</taxon>
        <taxon>Aquificia</taxon>
        <taxon>Aquificales</taxon>
        <taxon>Aquificaceae</taxon>
        <taxon>Hydrogenobacter</taxon>
    </lineage>
</organism>
<dbReference type="InterPro" id="IPR058303">
    <property type="entry name" value="DUF7990"/>
</dbReference>
<dbReference type="Pfam" id="PF25952">
    <property type="entry name" value="DUF7990"/>
    <property type="match status" value="1"/>
</dbReference>
<dbReference type="NCBIfam" id="NF041419">
    <property type="entry name" value="CC_star_Cory"/>
    <property type="match status" value="1"/>
</dbReference>
<evidence type="ECO:0000313" key="2">
    <source>
        <dbReference type="Proteomes" id="UP000002574"/>
    </source>
</evidence>
<evidence type="ECO:0008006" key="3">
    <source>
        <dbReference type="Google" id="ProtNLM"/>
    </source>
</evidence>
<evidence type="ECO:0000313" key="1">
    <source>
        <dbReference type="EMBL" id="BAI69094.1"/>
    </source>
</evidence>
<dbReference type="STRING" id="608538.HTH_0633"/>
<dbReference type="InterPro" id="IPR047717">
    <property type="entry name" value="CC_star_Cory"/>
</dbReference>
<dbReference type="EMBL" id="AP011112">
    <property type="protein sequence ID" value="BAI69094.1"/>
    <property type="molecule type" value="Genomic_DNA"/>
</dbReference>
<proteinExistence type="predicted"/>
<reference evidence="1 2" key="1">
    <citation type="journal article" date="2010" name="J. Bacteriol.">
        <title>Complete genome sequence of the thermophilic, obligately chemolithoautotrophic hydrogen-oxidizing bacterium Hydrogenobacter thermophilus TK-6.</title>
        <authorList>
            <person name="Arai H."/>
            <person name="Kanbe H."/>
            <person name="Ishii M."/>
            <person name="Igarashi Y."/>
        </authorList>
    </citation>
    <scope>NUCLEOTIDE SEQUENCE [LARGE SCALE GENOMIC DNA]</scope>
    <source>
        <strain evidence="2">DSM 6534 / IAM 12695 / TK-6</strain>
    </source>
</reference>
<keyword evidence="2" id="KW-1185">Reference proteome</keyword>
<dbReference type="Proteomes" id="UP000002574">
    <property type="component" value="Chromosome"/>
</dbReference>
<dbReference type="OrthoDB" id="5358049at2"/>
<gene>
    <name evidence="1" type="ordered locus">HTH_0633</name>
</gene>
<sequence length="84" mass="9937">MDPIPEVKGSLRTFIELHFKKQVEVSQSYLRDTLLFFLFAEYFGLDNPLGIYALDLYPYLMEEFHLWHKSLGIERSSLDFIPCC</sequence>
<dbReference type="KEGG" id="hth:HTH_0633"/>
<name>D3DGZ2_HYDTT</name>